<name>A0A5B7CTP8_PORTR</name>
<sequence>MEVQPLINTVTGPSRRLPPVSRCPRPLRGISCTYRVAQWECGELTPICVGLTGCFQERECGVSATGQPSWSAATGASSTAPRTAHAYTAARSSPLTCTKHCDTNISL</sequence>
<comment type="caution">
    <text evidence="1">The sequence shown here is derived from an EMBL/GenBank/DDBJ whole genome shotgun (WGS) entry which is preliminary data.</text>
</comment>
<dbReference type="EMBL" id="VSRR010000258">
    <property type="protein sequence ID" value="MPC13112.1"/>
    <property type="molecule type" value="Genomic_DNA"/>
</dbReference>
<organism evidence="1 2">
    <name type="scientific">Portunus trituberculatus</name>
    <name type="common">Swimming crab</name>
    <name type="synonym">Neptunus trituberculatus</name>
    <dbReference type="NCBI Taxonomy" id="210409"/>
    <lineage>
        <taxon>Eukaryota</taxon>
        <taxon>Metazoa</taxon>
        <taxon>Ecdysozoa</taxon>
        <taxon>Arthropoda</taxon>
        <taxon>Crustacea</taxon>
        <taxon>Multicrustacea</taxon>
        <taxon>Malacostraca</taxon>
        <taxon>Eumalacostraca</taxon>
        <taxon>Eucarida</taxon>
        <taxon>Decapoda</taxon>
        <taxon>Pleocyemata</taxon>
        <taxon>Brachyura</taxon>
        <taxon>Eubrachyura</taxon>
        <taxon>Portunoidea</taxon>
        <taxon>Portunidae</taxon>
        <taxon>Portuninae</taxon>
        <taxon>Portunus</taxon>
    </lineage>
</organism>
<gene>
    <name evidence="1" type="ORF">E2C01_005832</name>
</gene>
<keyword evidence="2" id="KW-1185">Reference proteome</keyword>
<dbReference type="Proteomes" id="UP000324222">
    <property type="component" value="Unassembled WGS sequence"/>
</dbReference>
<proteinExistence type="predicted"/>
<evidence type="ECO:0000313" key="2">
    <source>
        <dbReference type="Proteomes" id="UP000324222"/>
    </source>
</evidence>
<protein>
    <submittedName>
        <fullName evidence="1">Uncharacterized protein</fullName>
    </submittedName>
</protein>
<reference evidence="1 2" key="1">
    <citation type="submission" date="2019-05" db="EMBL/GenBank/DDBJ databases">
        <title>Another draft genome of Portunus trituberculatus and its Hox gene families provides insights of decapod evolution.</title>
        <authorList>
            <person name="Jeong J.-H."/>
            <person name="Song I."/>
            <person name="Kim S."/>
            <person name="Choi T."/>
            <person name="Kim D."/>
            <person name="Ryu S."/>
            <person name="Kim W."/>
        </authorList>
    </citation>
    <scope>NUCLEOTIDE SEQUENCE [LARGE SCALE GENOMIC DNA]</scope>
    <source>
        <tissue evidence="1">Muscle</tissue>
    </source>
</reference>
<accession>A0A5B7CTP8</accession>
<evidence type="ECO:0000313" key="1">
    <source>
        <dbReference type="EMBL" id="MPC13112.1"/>
    </source>
</evidence>
<dbReference type="AlphaFoldDB" id="A0A5B7CTP8"/>